<evidence type="ECO:0000313" key="3">
    <source>
        <dbReference type="Proteomes" id="UP000812966"/>
    </source>
</evidence>
<keyword evidence="1" id="KW-1133">Transmembrane helix</keyword>
<feature type="transmembrane region" description="Helical" evidence="1">
    <location>
        <begin position="92"/>
        <end position="113"/>
    </location>
</feature>
<proteinExistence type="predicted"/>
<keyword evidence="1" id="KW-0812">Transmembrane</keyword>
<dbReference type="Proteomes" id="UP000812966">
    <property type="component" value="Unassembled WGS sequence"/>
</dbReference>
<comment type="caution">
    <text evidence="2">The sequence shown here is derived from an EMBL/GenBank/DDBJ whole genome shotgun (WGS) entry which is preliminary data.</text>
</comment>
<keyword evidence="1" id="KW-0472">Membrane</keyword>
<dbReference type="EMBL" id="JABELV010000012">
    <property type="protein sequence ID" value="KAG7571075.1"/>
    <property type="molecule type" value="Genomic_DNA"/>
</dbReference>
<gene>
    <name evidence="2" type="ORF">FFLO_01039</name>
</gene>
<sequence>MKTGMSTLIIVGLMANIGPTIVSFAVPKPQDETDIKEQLETYRLLNKYKPIIMMMYVMNMIVDFVVCTVTMITLRRSIKKVTTRTAKFLRQYAILCVEGMALPFVASIAAMIMHQAGPGQSSLDVSAIWPMHKLALVSLFCLLLNRDTFREKLYATPHISFELCAPVTPIQGSIRVDSQVETAIYKDDYRPKNSANRPLGF</sequence>
<evidence type="ECO:0000256" key="1">
    <source>
        <dbReference type="SAM" id="Phobius"/>
    </source>
</evidence>
<feature type="transmembrane region" description="Helical" evidence="1">
    <location>
        <begin position="51"/>
        <end position="72"/>
    </location>
</feature>
<organism evidence="2 3">
    <name type="scientific">Filobasidium floriforme</name>
    <dbReference type="NCBI Taxonomy" id="5210"/>
    <lineage>
        <taxon>Eukaryota</taxon>
        <taxon>Fungi</taxon>
        <taxon>Dikarya</taxon>
        <taxon>Basidiomycota</taxon>
        <taxon>Agaricomycotina</taxon>
        <taxon>Tremellomycetes</taxon>
        <taxon>Filobasidiales</taxon>
        <taxon>Filobasidiaceae</taxon>
        <taxon>Filobasidium</taxon>
    </lineage>
</organism>
<evidence type="ECO:0000313" key="2">
    <source>
        <dbReference type="EMBL" id="KAG7571075.1"/>
    </source>
</evidence>
<name>A0A8K0NQF9_9TREE</name>
<accession>A0A8K0NQF9</accession>
<feature type="transmembrane region" description="Helical" evidence="1">
    <location>
        <begin position="125"/>
        <end position="144"/>
    </location>
</feature>
<protein>
    <submittedName>
        <fullName evidence="2">Uncharacterized protein</fullName>
    </submittedName>
</protein>
<reference evidence="2" key="1">
    <citation type="submission" date="2020-04" db="EMBL/GenBank/DDBJ databases">
        <title>Analysis of mating type loci in Filobasidium floriforme.</title>
        <authorList>
            <person name="Nowrousian M."/>
        </authorList>
    </citation>
    <scope>NUCLEOTIDE SEQUENCE</scope>
    <source>
        <strain evidence="2">CBS 6242</strain>
    </source>
</reference>
<keyword evidence="3" id="KW-1185">Reference proteome</keyword>
<dbReference type="AlphaFoldDB" id="A0A8K0NQF9"/>